<evidence type="ECO:0000313" key="6">
    <source>
        <dbReference type="Proteomes" id="UP001595075"/>
    </source>
</evidence>
<reference evidence="5 6" key="1">
    <citation type="journal article" date="2024" name="Commun. Biol.">
        <title>Comparative genomic analysis of thermophilic fungi reveals convergent evolutionary adaptations and gene losses.</title>
        <authorList>
            <person name="Steindorff A.S."/>
            <person name="Aguilar-Pontes M.V."/>
            <person name="Robinson A.J."/>
            <person name="Andreopoulos B."/>
            <person name="LaButti K."/>
            <person name="Kuo A."/>
            <person name="Mondo S."/>
            <person name="Riley R."/>
            <person name="Otillar R."/>
            <person name="Haridas S."/>
            <person name="Lipzen A."/>
            <person name="Grimwood J."/>
            <person name="Schmutz J."/>
            <person name="Clum A."/>
            <person name="Reid I.D."/>
            <person name="Moisan M.C."/>
            <person name="Butler G."/>
            <person name="Nguyen T.T.M."/>
            <person name="Dewar K."/>
            <person name="Conant G."/>
            <person name="Drula E."/>
            <person name="Henrissat B."/>
            <person name="Hansel C."/>
            <person name="Singer S."/>
            <person name="Hutchinson M.I."/>
            <person name="de Vries R.P."/>
            <person name="Natvig D.O."/>
            <person name="Powell A.J."/>
            <person name="Tsang A."/>
            <person name="Grigoriev I.V."/>
        </authorList>
    </citation>
    <scope>NUCLEOTIDE SEQUENCE [LARGE SCALE GENOMIC DNA]</scope>
    <source>
        <strain evidence="5 6">CBS 494.80</strain>
    </source>
</reference>
<proteinExistence type="inferred from homology"/>
<evidence type="ECO:0000256" key="3">
    <source>
        <dbReference type="ARBA" id="ARBA00023295"/>
    </source>
</evidence>
<feature type="domain" description="Inosine/uridine-preferring nucleoside hydrolase" evidence="4">
    <location>
        <begin position="9"/>
        <end position="371"/>
    </location>
</feature>
<sequence length="391" mass="41028">MTNDAKVPVWLDCDPGHDDAFAILLAAYHPSMDLLGISTVHGNASLVNTTRNAGSILTAIGKPDIPVYSGAAKGLIRPAVHADAIHGESGLDGTHLLPTPLTPPKAEPCIPAIAAALSKTQPGTAWVVATGALTNIAMLFQAYPELASHIAGLSIMGGSIGSKFTNAPMGVVDDTTRIGNYTPWAEFNILVDPEAASFLLSHPILSLKTTLIPLDVTHLVLATEDVQRLLTFGKKGSSVSASESPAELIDDGKKECSTLRKMLLELLLFFAKTYAEVFGITAGPPLHDPLAVAAILDSIVASTATSNPTPLLQDYLPAGKRERYAVQVITEGSHAEALAGKAQTGRTVATLLGEGEEGVRIPRGLNVERFWGLIEDCLVVADEVNASRGLV</sequence>
<name>A0ABR4BRD6_9HELO</name>
<gene>
    <name evidence="5" type="ORF">VTL71DRAFT_9575</name>
</gene>
<comment type="caution">
    <text evidence="5">The sequence shown here is derived from an EMBL/GenBank/DDBJ whole genome shotgun (WGS) entry which is preliminary data.</text>
</comment>
<dbReference type="InterPro" id="IPR023186">
    <property type="entry name" value="IUNH"/>
</dbReference>
<evidence type="ECO:0000256" key="1">
    <source>
        <dbReference type="ARBA" id="ARBA00009176"/>
    </source>
</evidence>
<keyword evidence="6" id="KW-1185">Reference proteome</keyword>
<comment type="similarity">
    <text evidence="1">Belongs to the IUNH family.</text>
</comment>
<dbReference type="Proteomes" id="UP001595075">
    <property type="component" value="Unassembled WGS sequence"/>
</dbReference>
<dbReference type="InterPro" id="IPR036452">
    <property type="entry name" value="Ribo_hydro-like"/>
</dbReference>
<protein>
    <recommendedName>
        <fullName evidence="4">Inosine/uridine-preferring nucleoside hydrolase domain-containing protein</fullName>
    </recommendedName>
</protein>
<dbReference type="CDD" id="cd02651">
    <property type="entry name" value="nuc_hydro_IU_UC_XIUA"/>
    <property type="match status" value="1"/>
</dbReference>
<accession>A0ABR4BRD6</accession>
<dbReference type="PANTHER" id="PTHR12304:SF4">
    <property type="entry name" value="URIDINE NUCLEOSIDASE"/>
    <property type="match status" value="1"/>
</dbReference>
<dbReference type="Pfam" id="PF01156">
    <property type="entry name" value="IU_nuc_hydro"/>
    <property type="match status" value="1"/>
</dbReference>
<keyword evidence="2" id="KW-0378">Hydrolase</keyword>
<keyword evidence="3" id="KW-0326">Glycosidase</keyword>
<dbReference type="EMBL" id="JAZHXI010000023">
    <property type="protein sequence ID" value="KAL2060180.1"/>
    <property type="molecule type" value="Genomic_DNA"/>
</dbReference>
<evidence type="ECO:0000259" key="4">
    <source>
        <dbReference type="Pfam" id="PF01156"/>
    </source>
</evidence>
<organism evidence="5 6">
    <name type="scientific">Oculimacula yallundae</name>
    <dbReference type="NCBI Taxonomy" id="86028"/>
    <lineage>
        <taxon>Eukaryota</taxon>
        <taxon>Fungi</taxon>
        <taxon>Dikarya</taxon>
        <taxon>Ascomycota</taxon>
        <taxon>Pezizomycotina</taxon>
        <taxon>Leotiomycetes</taxon>
        <taxon>Helotiales</taxon>
        <taxon>Ploettnerulaceae</taxon>
        <taxon>Oculimacula</taxon>
    </lineage>
</organism>
<evidence type="ECO:0000256" key="2">
    <source>
        <dbReference type="ARBA" id="ARBA00022801"/>
    </source>
</evidence>
<dbReference type="SUPFAM" id="SSF53590">
    <property type="entry name" value="Nucleoside hydrolase"/>
    <property type="match status" value="1"/>
</dbReference>
<dbReference type="Gene3D" id="3.90.245.10">
    <property type="entry name" value="Ribonucleoside hydrolase-like"/>
    <property type="match status" value="1"/>
</dbReference>
<evidence type="ECO:0000313" key="5">
    <source>
        <dbReference type="EMBL" id="KAL2060180.1"/>
    </source>
</evidence>
<dbReference type="PANTHER" id="PTHR12304">
    <property type="entry name" value="INOSINE-URIDINE PREFERRING NUCLEOSIDE HYDROLASE"/>
    <property type="match status" value="1"/>
</dbReference>
<dbReference type="InterPro" id="IPR001910">
    <property type="entry name" value="Inosine/uridine_hydrolase_dom"/>
</dbReference>